<evidence type="ECO:0000313" key="2">
    <source>
        <dbReference type="Proteomes" id="UP000688137"/>
    </source>
</evidence>
<proteinExistence type="predicted"/>
<name>A0A8S1L4I2_PARPR</name>
<keyword evidence="2" id="KW-1185">Reference proteome</keyword>
<comment type="caution">
    <text evidence="1">The sequence shown here is derived from an EMBL/GenBank/DDBJ whole genome shotgun (WGS) entry which is preliminary data.</text>
</comment>
<accession>A0A8S1L4I2</accession>
<dbReference type="EMBL" id="CAJJDM010000030">
    <property type="protein sequence ID" value="CAD8061135.1"/>
    <property type="molecule type" value="Genomic_DNA"/>
</dbReference>
<dbReference type="OMA" id="SDTRMYS"/>
<evidence type="ECO:0000313" key="1">
    <source>
        <dbReference type="EMBL" id="CAD8061135.1"/>
    </source>
</evidence>
<dbReference type="AlphaFoldDB" id="A0A8S1L4I2"/>
<gene>
    <name evidence="1" type="ORF">PPRIM_AZ9-3.1.T0310156</name>
</gene>
<protein>
    <submittedName>
        <fullName evidence="1">Uncharacterized protein</fullName>
    </submittedName>
</protein>
<sequence length="79" mass="8925">MGCTSSNQTTDQVICQVSSPQIREGAKLSIGVNFDTENSDTRMYSIKKNPIVQRRILKSIKPKVSLTKQYTNETYGSFY</sequence>
<dbReference type="Proteomes" id="UP000688137">
    <property type="component" value="Unassembled WGS sequence"/>
</dbReference>
<organism evidence="1 2">
    <name type="scientific">Paramecium primaurelia</name>
    <dbReference type="NCBI Taxonomy" id="5886"/>
    <lineage>
        <taxon>Eukaryota</taxon>
        <taxon>Sar</taxon>
        <taxon>Alveolata</taxon>
        <taxon>Ciliophora</taxon>
        <taxon>Intramacronucleata</taxon>
        <taxon>Oligohymenophorea</taxon>
        <taxon>Peniculida</taxon>
        <taxon>Parameciidae</taxon>
        <taxon>Paramecium</taxon>
    </lineage>
</organism>
<reference evidence="1" key="1">
    <citation type="submission" date="2021-01" db="EMBL/GenBank/DDBJ databases">
        <authorList>
            <consortium name="Genoscope - CEA"/>
            <person name="William W."/>
        </authorList>
    </citation>
    <scope>NUCLEOTIDE SEQUENCE</scope>
</reference>